<dbReference type="AlphaFoldDB" id="A0A7J5JCJ4"/>
<dbReference type="PROSITE" id="PS51186">
    <property type="entry name" value="GNAT"/>
    <property type="match status" value="1"/>
</dbReference>
<dbReference type="SUPFAM" id="SSF55729">
    <property type="entry name" value="Acyl-CoA N-acyltransferases (Nat)"/>
    <property type="match status" value="1"/>
</dbReference>
<feature type="domain" description="N-acetyltransferase" evidence="1">
    <location>
        <begin position="25"/>
        <end position="181"/>
    </location>
</feature>
<evidence type="ECO:0000259" key="1">
    <source>
        <dbReference type="PROSITE" id="PS51186"/>
    </source>
</evidence>
<dbReference type="Proteomes" id="UP000460317">
    <property type="component" value="Unassembled WGS sequence"/>
</dbReference>
<dbReference type="GO" id="GO:0016747">
    <property type="term" value="F:acyltransferase activity, transferring groups other than amino-acyl groups"/>
    <property type="evidence" value="ECO:0007669"/>
    <property type="project" value="InterPro"/>
</dbReference>
<dbReference type="PANTHER" id="PTHR43328">
    <property type="entry name" value="ACETYLTRANSFERASE-RELATED"/>
    <property type="match status" value="1"/>
</dbReference>
<dbReference type="EMBL" id="WCSB01000026">
    <property type="protein sequence ID" value="KAB4448825.1"/>
    <property type="molecule type" value="Genomic_DNA"/>
</dbReference>
<keyword evidence="2" id="KW-0808">Transferase</keyword>
<dbReference type="Gene3D" id="3.40.630.30">
    <property type="match status" value="1"/>
</dbReference>
<gene>
    <name evidence="2" type="ORF">GAN93_21095</name>
</gene>
<dbReference type="InterPro" id="IPR016181">
    <property type="entry name" value="Acyl_CoA_acyltransferase"/>
</dbReference>
<protein>
    <submittedName>
        <fullName evidence="2">GNAT family N-acetyltransferase</fullName>
    </submittedName>
</protein>
<accession>A0A7J5JCJ4</accession>
<reference evidence="2 3" key="1">
    <citation type="journal article" date="2019" name="Nat. Med.">
        <title>A library of human gut bacterial isolates paired with longitudinal multiomics data enables mechanistic microbiome research.</title>
        <authorList>
            <person name="Poyet M."/>
            <person name="Groussin M."/>
            <person name="Gibbons S.M."/>
            <person name="Avila-Pacheco J."/>
            <person name="Jiang X."/>
            <person name="Kearney S.M."/>
            <person name="Perrotta A.R."/>
            <person name="Berdy B."/>
            <person name="Zhao S."/>
            <person name="Lieberman T.D."/>
            <person name="Swanson P.K."/>
            <person name="Smith M."/>
            <person name="Roesemann S."/>
            <person name="Alexander J.E."/>
            <person name="Rich S.A."/>
            <person name="Livny J."/>
            <person name="Vlamakis H."/>
            <person name="Clish C."/>
            <person name="Bullock K."/>
            <person name="Deik A."/>
            <person name="Scott J."/>
            <person name="Pierce K.A."/>
            <person name="Xavier R.J."/>
            <person name="Alm E.J."/>
        </authorList>
    </citation>
    <scope>NUCLEOTIDE SEQUENCE [LARGE SCALE GENOMIC DNA]</scope>
    <source>
        <strain evidence="2 3">BIOML-A165</strain>
    </source>
</reference>
<organism evidence="2 3">
    <name type="scientific">Bacteroides thetaiotaomicron</name>
    <dbReference type="NCBI Taxonomy" id="818"/>
    <lineage>
        <taxon>Bacteria</taxon>
        <taxon>Pseudomonadati</taxon>
        <taxon>Bacteroidota</taxon>
        <taxon>Bacteroidia</taxon>
        <taxon>Bacteroidales</taxon>
        <taxon>Bacteroidaceae</taxon>
        <taxon>Bacteroides</taxon>
    </lineage>
</organism>
<evidence type="ECO:0000313" key="2">
    <source>
        <dbReference type="EMBL" id="KAB4448825.1"/>
    </source>
</evidence>
<dbReference type="Pfam" id="PF13302">
    <property type="entry name" value="Acetyltransf_3"/>
    <property type="match status" value="1"/>
</dbReference>
<sequence length="184" mass="21659">MSESRSNKTKGIDMDKYKIRSWLKDDFSTLAKYLNNKKIWDNCRDSLPYPYSESDAQQFIRFVLNQSEQNNYCIEVNQEAVGNISFSRGIDVERYNAELGYWLAEPYWGKGIMTQMLVLAIRSYFSHTDVIRVYANVYAGNMSSMRVLEKIGFRKCGIHRNACFKNGRFLDCHCYELLRTDFRI</sequence>
<dbReference type="PANTHER" id="PTHR43328:SF1">
    <property type="entry name" value="N-ACETYLTRANSFERASE DOMAIN-CONTAINING PROTEIN"/>
    <property type="match status" value="1"/>
</dbReference>
<dbReference type="InterPro" id="IPR000182">
    <property type="entry name" value="GNAT_dom"/>
</dbReference>
<proteinExistence type="predicted"/>
<comment type="caution">
    <text evidence="2">The sequence shown here is derived from an EMBL/GenBank/DDBJ whole genome shotgun (WGS) entry which is preliminary data.</text>
</comment>
<name>A0A7J5JCJ4_BACT4</name>
<evidence type="ECO:0000313" key="3">
    <source>
        <dbReference type="Proteomes" id="UP000460317"/>
    </source>
</evidence>